<feature type="region of interest" description="Disordered" evidence="1">
    <location>
        <begin position="1"/>
        <end position="21"/>
    </location>
</feature>
<evidence type="ECO:0000313" key="2">
    <source>
        <dbReference type="EMBL" id="MBA0871843.1"/>
    </source>
</evidence>
<dbReference type="AlphaFoldDB" id="A0A7J9ML44"/>
<evidence type="ECO:0000313" key="3">
    <source>
        <dbReference type="Proteomes" id="UP000593576"/>
    </source>
</evidence>
<accession>A0A7J9ML44</accession>
<protein>
    <submittedName>
        <fullName evidence="2">Uncharacterized protein</fullName>
    </submittedName>
</protein>
<sequence>MTKSKLNAPHRTQSPIQTHPK</sequence>
<dbReference type="Proteomes" id="UP000593576">
    <property type="component" value="Unassembled WGS sequence"/>
</dbReference>
<proteinExistence type="predicted"/>
<comment type="caution">
    <text evidence="2">The sequence shown here is derived from an EMBL/GenBank/DDBJ whole genome shotgun (WGS) entry which is preliminary data.</text>
</comment>
<dbReference type="EMBL" id="JABFAF010000012">
    <property type="protein sequence ID" value="MBA0871843.1"/>
    <property type="molecule type" value="Genomic_DNA"/>
</dbReference>
<reference evidence="2 3" key="1">
    <citation type="journal article" date="2019" name="Genome Biol. Evol.">
        <title>Insights into the evolution of the New World diploid cottons (Gossypium, subgenus Houzingenia) based on genome sequencing.</title>
        <authorList>
            <person name="Grover C.E."/>
            <person name="Arick M.A. 2nd"/>
            <person name="Thrash A."/>
            <person name="Conover J.L."/>
            <person name="Sanders W.S."/>
            <person name="Peterson D.G."/>
            <person name="Frelichowski J.E."/>
            <person name="Scheffler J.A."/>
            <person name="Scheffler B.E."/>
            <person name="Wendel J.F."/>
        </authorList>
    </citation>
    <scope>NUCLEOTIDE SEQUENCE [LARGE SCALE GENOMIC DNA]</scope>
    <source>
        <strain evidence="2">1</strain>
        <tissue evidence="2">Leaf</tissue>
    </source>
</reference>
<evidence type="ECO:0000256" key="1">
    <source>
        <dbReference type="SAM" id="MobiDB-lite"/>
    </source>
</evidence>
<keyword evidence="3" id="KW-1185">Reference proteome</keyword>
<name>A0A7J9ML44_GOSSC</name>
<gene>
    <name evidence="2" type="ORF">Goshw_000361</name>
</gene>
<organism evidence="2 3">
    <name type="scientific">Gossypium schwendimanii</name>
    <name type="common">Cotton</name>
    <dbReference type="NCBI Taxonomy" id="34291"/>
    <lineage>
        <taxon>Eukaryota</taxon>
        <taxon>Viridiplantae</taxon>
        <taxon>Streptophyta</taxon>
        <taxon>Embryophyta</taxon>
        <taxon>Tracheophyta</taxon>
        <taxon>Spermatophyta</taxon>
        <taxon>Magnoliopsida</taxon>
        <taxon>eudicotyledons</taxon>
        <taxon>Gunneridae</taxon>
        <taxon>Pentapetalae</taxon>
        <taxon>rosids</taxon>
        <taxon>malvids</taxon>
        <taxon>Malvales</taxon>
        <taxon>Malvaceae</taxon>
        <taxon>Malvoideae</taxon>
        <taxon>Gossypium</taxon>
    </lineage>
</organism>